<gene>
    <name evidence="2" type="ORF">NC99_39270</name>
</gene>
<dbReference type="RefSeq" id="WP_053187118.1">
    <property type="nucleotide sequence ID" value="NZ_LGIA01000194.1"/>
</dbReference>
<proteinExistence type="predicted"/>
<keyword evidence="3" id="KW-1185">Reference proteome</keyword>
<dbReference type="InterPro" id="IPR056442">
    <property type="entry name" value="GINT1_N"/>
</dbReference>
<evidence type="ECO:0000313" key="3">
    <source>
        <dbReference type="Proteomes" id="UP000036958"/>
    </source>
</evidence>
<dbReference type="InterPro" id="IPR023296">
    <property type="entry name" value="Glyco_hydro_beta-prop_sf"/>
</dbReference>
<accession>A0A0L8V4A5</accession>
<evidence type="ECO:0000313" key="2">
    <source>
        <dbReference type="EMBL" id="KOH43259.1"/>
    </source>
</evidence>
<organism evidence="2 3">
    <name type="scientific">Sunxiuqinia dokdonensis</name>
    <dbReference type="NCBI Taxonomy" id="1409788"/>
    <lineage>
        <taxon>Bacteria</taxon>
        <taxon>Pseudomonadati</taxon>
        <taxon>Bacteroidota</taxon>
        <taxon>Bacteroidia</taxon>
        <taxon>Marinilabiliales</taxon>
        <taxon>Prolixibacteraceae</taxon>
        <taxon>Sunxiuqinia</taxon>
    </lineage>
</organism>
<dbReference type="Proteomes" id="UP000036958">
    <property type="component" value="Unassembled WGS sequence"/>
</dbReference>
<reference evidence="3" key="1">
    <citation type="submission" date="2015-07" db="EMBL/GenBank/DDBJ databases">
        <title>Genome sequencing of Sunxiuqinia dokdonensis strain SK.</title>
        <authorList>
            <person name="Ahn S."/>
            <person name="Kim B.-C."/>
        </authorList>
    </citation>
    <scope>NUCLEOTIDE SEQUENCE [LARGE SCALE GENOMIC DNA]</scope>
    <source>
        <strain evidence="3">SK</strain>
    </source>
</reference>
<dbReference type="Pfam" id="PF24793">
    <property type="entry name" value="GINT1_N"/>
    <property type="match status" value="1"/>
</dbReference>
<dbReference type="SUPFAM" id="SSF75005">
    <property type="entry name" value="Arabinanase/levansucrase/invertase"/>
    <property type="match status" value="1"/>
</dbReference>
<dbReference type="AlphaFoldDB" id="A0A0L8V4A5"/>
<sequence>MKDALKVGVILDGQTVNRWVYQLLEEIIASDYAHIVTVVYADIDQVNPSLKKLPLAYQFHCWLDKFIFQRRAALSQPVNLDQLLHDVPELIFYPRHLRLQVGEWQGELDVLLNFSSLVVRDPKVQLARFGMWRFSIDNQQDEGCVSSCYWEMVNHDPVIDLSLRCTNSDLKNEIVVHRSKLPVNYNSVCVNQHQVYSVGKLVILRLLKGIFNFGPDYLYQQANRYDQSVFMVKHEERLPDSNYQALANLLRVLFRYLHLHFTYRNRWRWFLNFRIDGNPFPYLSGAYQSLVPPADRFWADPFVVSGSSKIFVFVEEFIYRAGKGHISVLELNKEGKLLGTEKILEKPYHLSYPFVFEFANNYYMIPETSENETIELYRCVRFPDKWSFVVNLMEGVNAADTTMLFHEGKWWLFTAINQLPEFPDHRELFLFYANHLFATEWTAHPSNPIVTDVRTARPAGKIFRSENRIYRPAQDCAGRYGRAFNLNEITVLNEQEYAEQTVLKCEADWESRLGGTHTFNFDNGVTLIDVYKLYKRFSFYSV</sequence>
<dbReference type="PATRIC" id="fig|1409788.3.peg.4014"/>
<dbReference type="STRING" id="1409788.NC99_39270"/>
<dbReference type="OrthoDB" id="3771157at2"/>
<evidence type="ECO:0000259" key="1">
    <source>
        <dbReference type="Pfam" id="PF24793"/>
    </source>
</evidence>
<dbReference type="EMBL" id="LGIA01000194">
    <property type="protein sequence ID" value="KOH43259.1"/>
    <property type="molecule type" value="Genomic_DNA"/>
</dbReference>
<feature type="domain" description="Glucosamine inositolphosphorylceramide transferase 1 N-terminal" evidence="1">
    <location>
        <begin position="293"/>
        <end position="502"/>
    </location>
</feature>
<comment type="caution">
    <text evidence="2">The sequence shown here is derived from an EMBL/GenBank/DDBJ whole genome shotgun (WGS) entry which is preliminary data.</text>
</comment>
<protein>
    <recommendedName>
        <fullName evidence="1">Glucosamine inositolphosphorylceramide transferase 1 N-terminal domain-containing protein</fullName>
    </recommendedName>
</protein>
<name>A0A0L8V4A5_9BACT</name>